<evidence type="ECO:0000313" key="3">
    <source>
        <dbReference type="Proteomes" id="UP001162131"/>
    </source>
</evidence>
<feature type="transmembrane region" description="Helical" evidence="1">
    <location>
        <begin position="314"/>
        <end position="337"/>
    </location>
</feature>
<gene>
    <name evidence="2" type="ORF">BSTOLATCC_MIC53505</name>
</gene>
<evidence type="ECO:0000256" key="1">
    <source>
        <dbReference type="SAM" id="Phobius"/>
    </source>
</evidence>
<accession>A0AAU9KBY2</accession>
<feature type="transmembrane region" description="Helical" evidence="1">
    <location>
        <begin position="221"/>
        <end position="245"/>
    </location>
</feature>
<comment type="caution">
    <text evidence="2">The sequence shown here is derived from an EMBL/GenBank/DDBJ whole genome shotgun (WGS) entry which is preliminary data.</text>
</comment>
<name>A0AAU9KBY2_9CILI</name>
<protein>
    <submittedName>
        <fullName evidence="2">Uncharacterized protein</fullName>
    </submittedName>
</protein>
<feature type="transmembrane region" description="Helical" evidence="1">
    <location>
        <begin position="343"/>
        <end position="361"/>
    </location>
</feature>
<feature type="transmembrane region" description="Helical" evidence="1">
    <location>
        <begin position="35"/>
        <end position="56"/>
    </location>
</feature>
<dbReference type="EMBL" id="CAJZBQ010000053">
    <property type="protein sequence ID" value="CAG9331435.1"/>
    <property type="molecule type" value="Genomic_DNA"/>
</dbReference>
<proteinExistence type="predicted"/>
<feature type="transmembrane region" description="Helical" evidence="1">
    <location>
        <begin position="257"/>
        <end position="278"/>
    </location>
</feature>
<feature type="transmembrane region" description="Helical" evidence="1">
    <location>
        <begin position="127"/>
        <end position="150"/>
    </location>
</feature>
<evidence type="ECO:0000313" key="2">
    <source>
        <dbReference type="EMBL" id="CAG9331435.1"/>
    </source>
</evidence>
<organism evidence="2 3">
    <name type="scientific">Blepharisma stoltei</name>
    <dbReference type="NCBI Taxonomy" id="1481888"/>
    <lineage>
        <taxon>Eukaryota</taxon>
        <taxon>Sar</taxon>
        <taxon>Alveolata</taxon>
        <taxon>Ciliophora</taxon>
        <taxon>Postciliodesmatophora</taxon>
        <taxon>Heterotrichea</taxon>
        <taxon>Heterotrichida</taxon>
        <taxon>Blepharismidae</taxon>
        <taxon>Blepharisma</taxon>
    </lineage>
</organism>
<keyword evidence="1" id="KW-1133">Transmembrane helix</keyword>
<dbReference type="Proteomes" id="UP001162131">
    <property type="component" value="Unassembled WGS sequence"/>
</dbReference>
<keyword evidence="1" id="KW-0812">Transmembrane</keyword>
<feature type="transmembrane region" description="Helical" evidence="1">
    <location>
        <begin position="284"/>
        <end position="302"/>
    </location>
</feature>
<keyword evidence="1" id="KW-0472">Membrane</keyword>
<sequence length="419" mass="48839">MYPDGKINKPTDFRITRTNCPFDNKLKQTFPKGRALSFGICFFIAAATGIITFFIWKKWWKIEVEELKIKEEISISDTIVGLTILIEFFQLISQGPDIRPLNSLLADAGDAVSLDLQTFVKLENGTFWWFATAIIILCWLWALFCIEIFFQLDEKFNHIWFFRNLGNLADFSMPILGNLCFIPFIFILLEIFICDNSIGNDWLDSYLTIDCYQFCWQGDHIIYATLSALSLICYEPFAVFCRPLWQEFQHELHVKSFPLYLMIKAVVQVVIIVLNKTLKRSSNIAHGFLFTFLMMLYIGCFYKFKAYKYGRFNLWHQLSLVGVAWVSLLSTINFLILGSSFPWISFIIGGWTITILIGFLIQRKKYPSLLYRKKGRETSTLFKFAFSFSAKSLASRSKIGFRKKINTVRFSFFKSYILL</sequence>
<keyword evidence="3" id="KW-1185">Reference proteome</keyword>
<feature type="transmembrane region" description="Helical" evidence="1">
    <location>
        <begin position="171"/>
        <end position="193"/>
    </location>
</feature>
<dbReference type="AlphaFoldDB" id="A0AAU9KBY2"/>
<reference evidence="2" key="1">
    <citation type="submission" date="2021-09" db="EMBL/GenBank/DDBJ databases">
        <authorList>
            <consortium name="AG Swart"/>
            <person name="Singh M."/>
            <person name="Singh A."/>
            <person name="Seah K."/>
            <person name="Emmerich C."/>
        </authorList>
    </citation>
    <scope>NUCLEOTIDE SEQUENCE</scope>
    <source>
        <strain evidence="2">ATCC30299</strain>
    </source>
</reference>